<evidence type="ECO:0000256" key="7">
    <source>
        <dbReference type="ARBA" id="ARBA00031113"/>
    </source>
</evidence>
<evidence type="ECO:0000313" key="11">
    <source>
        <dbReference type="EMBL" id="CCF75706.1"/>
    </source>
</evidence>
<name>I7ISK9_BABMR</name>
<dbReference type="RefSeq" id="XP_012650114.1">
    <property type="nucleotide sequence ID" value="XM_012794660.1"/>
</dbReference>
<keyword evidence="2 11" id="KW-0436">Ligase</keyword>
<evidence type="ECO:0000259" key="10">
    <source>
        <dbReference type="PROSITE" id="PS50862"/>
    </source>
</evidence>
<dbReference type="InterPro" id="IPR002317">
    <property type="entry name" value="Ser-tRNA-ligase_type_1"/>
</dbReference>
<evidence type="ECO:0000256" key="4">
    <source>
        <dbReference type="ARBA" id="ARBA00022840"/>
    </source>
</evidence>
<reference evidence="11 12" key="3">
    <citation type="journal article" date="2016" name="Sci. Rep.">
        <title>Genome-wide diversity and gene expression profiling of Babesia microti isolates identify polymorphic genes that mediate host-pathogen interactions.</title>
        <authorList>
            <person name="Silva J.C."/>
            <person name="Cornillot E."/>
            <person name="McCracken C."/>
            <person name="Usmani-Brown S."/>
            <person name="Dwivedi A."/>
            <person name="Ifeonu O.O."/>
            <person name="Crabtree J."/>
            <person name="Gotia H.T."/>
            <person name="Virji A.Z."/>
            <person name="Reynes C."/>
            <person name="Colinge J."/>
            <person name="Kumar V."/>
            <person name="Lawres L."/>
            <person name="Pazzi J.E."/>
            <person name="Pablo J.V."/>
            <person name="Hung C."/>
            <person name="Brancato J."/>
            <person name="Kumari P."/>
            <person name="Orvis J."/>
            <person name="Tretina K."/>
            <person name="Chibucos M."/>
            <person name="Ott S."/>
            <person name="Sadzewicz L."/>
            <person name="Sengamalay N."/>
            <person name="Shetty A.C."/>
            <person name="Su Q."/>
            <person name="Tallon L."/>
            <person name="Fraser C.M."/>
            <person name="Frutos R."/>
            <person name="Molina D.M."/>
            <person name="Krause P.J."/>
            <person name="Ben Mamoun C."/>
        </authorList>
    </citation>
    <scope>NUCLEOTIDE SEQUENCE [LARGE SCALE GENOMIC DNA]</scope>
    <source>
        <strain evidence="11 12">RI</strain>
    </source>
</reference>
<dbReference type="PANTHER" id="PTHR11778">
    <property type="entry name" value="SERYL-TRNA SYNTHETASE"/>
    <property type="match status" value="1"/>
</dbReference>
<feature type="binding site" evidence="8">
    <location>
        <position position="251"/>
    </location>
    <ligand>
        <name>L-serine</name>
        <dbReference type="ChEBI" id="CHEBI:33384"/>
    </ligand>
</feature>
<dbReference type="GO" id="GO:0005524">
    <property type="term" value="F:ATP binding"/>
    <property type="evidence" value="ECO:0007669"/>
    <property type="project" value="UniProtKB-KW"/>
</dbReference>
<feature type="binding site" evidence="9">
    <location>
        <begin position="282"/>
        <end position="284"/>
    </location>
    <ligand>
        <name>ATP</name>
        <dbReference type="ChEBI" id="CHEBI:30616"/>
    </ligand>
</feature>
<feature type="binding site" evidence="8">
    <location>
        <position position="282"/>
    </location>
    <ligand>
        <name>L-serine</name>
        <dbReference type="ChEBI" id="CHEBI:33384"/>
    </ligand>
</feature>
<dbReference type="NCBIfam" id="TIGR00414">
    <property type="entry name" value="serS"/>
    <property type="match status" value="1"/>
</dbReference>
<dbReference type="GO" id="GO:0006434">
    <property type="term" value="P:seryl-tRNA aminoacylation"/>
    <property type="evidence" value="ECO:0007669"/>
    <property type="project" value="InterPro"/>
</dbReference>
<dbReference type="KEGG" id="bmic:BmR1_04g07585"/>
<dbReference type="InterPro" id="IPR010978">
    <property type="entry name" value="tRNA-bd_arm"/>
</dbReference>
<dbReference type="EMBL" id="LN871599">
    <property type="protein sequence ID" value="CCF75706.1"/>
    <property type="molecule type" value="Genomic_DNA"/>
</dbReference>
<evidence type="ECO:0000256" key="1">
    <source>
        <dbReference type="ARBA" id="ARBA00012840"/>
    </source>
</evidence>
<keyword evidence="4 9" id="KW-0067">ATP-binding</keyword>
<feature type="binding site" evidence="8">
    <location>
        <position position="402"/>
    </location>
    <ligand>
        <name>L-serine</name>
        <dbReference type="ChEBI" id="CHEBI:33384"/>
    </ligand>
</feature>
<dbReference type="GeneID" id="24426158"/>
<evidence type="ECO:0000256" key="3">
    <source>
        <dbReference type="ARBA" id="ARBA00022741"/>
    </source>
</evidence>
<evidence type="ECO:0000313" key="12">
    <source>
        <dbReference type="Proteomes" id="UP000002899"/>
    </source>
</evidence>
<evidence type="ECO:0000256" key="2">
    <source>
        <dbReference type="ARBA" id="ARBA00022598"/>
    </source>
</evidence>
<keyword evidence="12" id="KW-1185">Reference proteome</keyword>
<dbReference type="InterPro" id="IPR045864">
    <property type="entry name" value="aa-tRNA-synth_II/BPL/LPL"/>
</dbReference>
<dbReference type="GO" id="GO:0004828">
    <property type="term" value="F:serine-tRNA ligase activity"/>
    <property type="evidence" value="ECO:0007669"/>
    <property type="project" value="UniProtKB-EC"/>
</dbReference>
<dbReference type="AlphaFoldDB" id="I7ISK9"/>
<dbReference type="PROSITE" id="PS50862">
    <property type="entry name" value="AA_TRNA_LIGASE_II"/>
    <property type="match status" value="1"/>
</dbReference>
<dbReference type="Pfam" id="PF02403">
    <property type="entry name" value="Seryl_tRNA_N"/>
    <property type="match status" value="1"/>
</dbReference>
<dbReference type="InterPro" id="IPR002314">
    <property type="entry name" value="aa-tRNA-synt_IIb"/>
</dbReference>
<dbReference type="Proteomes" id="UP000002899">
    <property type="component" value="Chromosome IV"/>
</dbReference>
<protein>
    <recommendedName>
        <fullName evidence="1">serine--tRNA ligase</fullName>
        <ecNumber evidence="1">6.1.1.11</ecNumber>
    </recommendedName>
    <alternativeName>
        <fullName evidence="7">Seryl-tRNA synthetase</fullName>
    </alternativeName>
</protein>
<keyword evidence="5" id="KW-0648">Protein biosynthesis</keyword>
<gene>
    <name evidence="11" type="ORF">BmR1_04g07585</name>
</gene>
<dbReference type="EC" id="6.1.1.11" evidence="1"/>
<keyword evidence="3" id="KW-0547">Nucleotide-binding</keyword>
<dbReference type="InterPro" id="IPR015866">
    <property type="entry name" value="Ser-tRNA-synth_1_N"/>
</dbReference>
<keyword evidence="6" id="KW-0030">Aminoacyl-tRNA synthetase</keyword>
<evidence type="ECO:0000256" key="6">
    <source>
        <dbReference type="ARBA" id="ARBA00023146"/>
    </source>
</evidence>
<proteinExistence type="predicted"/>
<feature type="domain" description="Aminoacyl-transfer RNA synthetases class-II family profile" evidence="10">
    <location>
        <begin position="194"/>
        <end position="428"/>
    </location>
</feature>
<feature type="binding site" evidence="8">
    <location>
        <position position="305"/>
    </location>
    <ligand>
        <name>L-serine</name>
        <dbReference type="ChEBI" id="CHEBI:33384"/>
    </ligand>
</feature>
<evidence type="ECO:0000256" key="8">
    <source>
        <dbReference type="PIRSR" id="PIRSR001529-1"/>
    </source>
</evidence>
<accession>I7ISK9</accession>
<organism evidence="11 12">
    <name type="scientific">Babesia microti (strain RI)</name>
    <dbReference type="NCBI Taxonomy" id="1133968"/>
    <lineage>
        <taxon>Eukaryota</taxon>
        <taxon>Sar</taxon>
        <taxon>Alveolata</taxon>
        <taxon>Apicomplexa</taxon>
        <taxon>Aconoidasida</taxon>
        <taxon>Piroplasmida</taxon>
        <taxon>Babesiidae</taxon>
        <taxon>Babesia</taxon>
    </lineage>
</organism>
<dbReference type="Gene3D" id="3.30.930.10">
    <property type="entry name" value="Bira Bifunctional Protein, Domain 2"/>
    <property type="match status" value="1"/>
</dbReference>
<dbReference type="SUPFAM" id="SSF46589">
    <property type="entry name" value="tRNA-binding arm"/>
    <property type="match status" value="1"/>
</dbReference>
<dbReference type="PIRSF" id="PIRSF001529">
    <property type="entry name" value="Ser-tRNA-synth_IIa"/>
    <property type="match status" value="1"/>
</dbReference>
<dbReference type="VEuPathDB" id="PiroplasmaDB:BmR1_04g07585"/>
<feature type="binding site" evidence="9">
    <location>
        <begin position="298"/>
        <end position="301"/>
    </location>
    <ligand>
        <name>ATP</name>
        <dbReference type="ChEBI" id="CHEBI:30616"/>
    </ligand>
</feature>
<feature type="site" description="Important for serine binding" evidence="8">
    <location>
        <position position="404"/>
    </location>
</feature>
<feature type="binding site" evidence="9">
    <location>
        <begin position="369"/>
        <end position="372"/>
    </location>
    <ligand>
        <name>ATP</name>
        <dbReference type="ChEBI" id="CHEBI:30616"/>
    </ligand>
</feature>
<dbReference type="PRINTS" id="PR00981">
    <property type="entry name" value="TRNASYNTHSER"/>
</dbReference>
<reference evidence="11 12" key="1">
    <citation type="journal article" date="2012" name="Nucleic Acids Res.">
        <title>Sequencing of the smallest Apicomplexan genome from the human pathogen Babesia microti.</title>
        <authorList>
            <person name="Cornillot E."/>
            <person name="Hadj-Kaddour K."/>
            <person name="Dassouli A."/>
            <person name="Noel B."/>
            <person name="Ranwez V."/>
            <person name="Vacherie B."/>
            <person name="Augagneur Y."/>
            <person name="Bres V."/>
            <person name="Duclos A."/>
            <person name="Randazzo S."/>
            <person name="Carcy B."/>
            <person name="Debierre-Grockiego F."/>
            <person name="Delbecq S."/>
            <person name="Moubri-Menage K."/>
            <person name="Shams-Eldin H."/>
            <person name="Usmani-Brown S."/>
            <person name="Bringaud F."/>
            <person name="Wincker P."/>
            <person name="Vivares C.P."/>
            <person name="Schwarz R.T."/>
            <person name="Schetters T.P."/>
            <person name="Krause P.J."/>
            <person name="Gorenflot A."/>
            <person name="Berry V."/>
            <person name="Barbe V."/>
            <person name="Ben Mamoun C."/>
        </authorList>
    </citation>
    <scope>NUCLEOTIDE SEQUENCE [LARGE SCALE GENOMIC DNA]</scope>
    <source>
        <strain evidence="11 12">RI</strain>
    </source>
</reference>
<dbReference type="OrthoDB" id="10264585at2759"/>
<dbReference type="SUPFAM" id="SSF55681">
    <property type="entry name" value="Class II aaRS and biotin synthetases"/>
    <property type="match status" value="1"/>
</dbReference>
<dbReference type="InterPro" id="IPR042103">
    <property type="entry name" value="SerRS_1_N_sf"/>
</dbReference>
<sequence length="448" mass="50633">MVLDINIFRCPEGLNAIKNSEYARGRDDTNVRLVVEADIEWRKADFDLSQLKKDVNSLNKQIAILKKQNAPESEISPLIANCETKRNAIISLTTNEHNTKKLRDNILQKIGNIICKTVPIGTDESKNSVIRTWFPNGDPTTKTNTRILQHHEILKKLDSLDLKKGAEIAGHRGYFLKGFGCLLNNALISYGLSFLSKKGYIPIRTPVLMKKTIMAECAELSDFAETLYCIPSNHDGNVENDERENLYLIATSEQPLTALHRNETLNGKKLPLKYAGISPCFRKEAGAHGIDTRGIFRVHNFDKVEQFCITSCENSEEMHQEMIKVSEEFYQSLMLPYRIVSIVASALNNAASKKYDLEVWFPGYNNYRELVSCSNCTDYQSVSVKTKYTTSQGTKKYVHMLNGTLVATQRCICAIVENFQDENGVRIPPVLVPYMGGSEYIPWQSILD</sequence>
<evidence type="ECO:0000256" key="5">
    <source>
        <dbReference type="ARBA" id="ARBA00022917"/>
    </source>
</evidence>
<dbReference type="InterPro" id="IPR033729">
    <property type="entry name" value="SerRS_core"/>
</dbReference>
<dbReference type="CDD" id="cd00770">
    <property type="entry name" value="SerRS_core"/>
    <property type="match status" value="1"/>
</dbReference>
<dbReference type="InterPro" id="IPR006195">
    <property type="entry name" value="aa-tRNA-synth_II"/>
</dbReference>
<reference evidence="11 12" key="2">
    <citation type="journal article" date="2013" name="PLoS ONE">
        <title>Whole genome mapping and re-organization of the nuclear and mitochondrial genomes of Babesia microti isolates.</title>
        <authorList>
            <person name="Cornillot E."/>
            <person name="Dassouli A."/>
            <person name="Garg A."/>
            <person name="Pachikara N."/>
            <person name="Randazzo S."/>
            <person name="Depoix D."/>
            <person name="Carcy B."/>
            <person name="Delbecq S."/>
            <person name="Frutos R."/>
            <person name="Silva J.C."/>
            <person name="Sutton R."/>
            <person name="Krause P.J."/>
            <person name="Mamoun C.B."/>
        </authorList>
    </citation>
    <scope>NUCLEOTIDE SEQUENCE [LARGE SCALE GENOMIC DNA]</scope>
    <source>
        <strain evidence="11 12">RI</strain>
    </source>
</reference>
<evidence type="ECO:0000256" key="9">
    <source>
        <dbReference type="PIRSR" id="PIRSR001529-2"/>
    </source>
</evidence>
<dbReference type="Pfam" id="PF00587">
    <property type="entry name" value="tRNA-synt_2b"/>
    <property type="match status" value="1"/>
</dbReference>
<dbReference type="Gene3D" id="1.10.287.40">
    <property type="entry name" value="Serine-tRNA synthetase, tRNA binding domain"/>
    <property type="match status" value="1"/>
</dbReference>